<organism evidence="4 5">
    <name type="scientific">Paenirhodobacter populi</name>
    <dbReference type="NCBI Taxonomy" id="2306993"/>
    <lineage>
        <taxon>Bacteria</taxon>
        <taxon>Pseudomonadati</taxon>
        <taxon>Pseudomonadota</taxon>
        <taxon>Alphaproteobacteria</taxon>
        <taxon>Rhodobacterales</taxon>
        <taxon>Rhodobacter group</taxon>
        <taxon>Paenirhodobacter</taxon>
    </lineage>
</organism>
<dbReference type="Gene3D" id="3.40.630.10">
    <property type="entry name" value="Zn peptidases"/>
    <property type="match status" value="1"/>
</dbReference>
<dbReference type="InterPro" id="IPR002933">
    <property type="entry name" value="Peptidase_M20"/>
</dbReference>
<dbReference type="InterPro" id="IPR036264">
    <property type="entry name" value="Bact_exopeptidase_dim_dom"/>
</dbReference>
<dbReference type="GO" id="GO:0019877">
    <property type="term" value="P:diaminopimelate biosynthetic process"/>
    <property type="evidence" value="ECO:0007669"/>
    <property type="project" value="UniProtKB-ARBA"/>
</dbReference>
<accession>A0A443KE06</accession>
<reference evidence="4 5" key="2">
    <citation type="submission" date="2019-01" db="EMBL/GenBank/DDBJ databases">
        <authorList>
            <person name="Li Y."/>
        </authorList>
    </citation>
    <scope>NUCLEOTIDE SEQUENCE [LARGE SCALE GENOMIC DNA]</scope>
    <source>
        <strain evidence="4 5">07D10-4-3</strain>
    </source>
</reference>
<feature type="region of interest" description="Disordered" evidence="2">
    <location>
        <begin position="106"/>
        <end position="126"/>
    </location>
</feature>
<dbReference type="SUPFAM" id="SSF53187">
    <property type="entry name" value="Zn-dependent exopeptidases"/>
    <property type="match status" value="1"/>
</dbReference>
<dbReference type="InterPro" id="IPR017439">
    <property type="entry name" value="Amidohydrolase"/>
</dbReference>
<dbReference type="PANTHER" id="PTHR11014:SF63">
    <property type="entry name" value="METALLOPEPTIDASE, PUTATIVE (AFU_ORTHOLOGUE AFUA_6G09600)-RELATED"/>
    <property type="match status" value="1"/>
</dbReference>
<gene>
    <name evidence="4" type="ORF">D2T29_11380</name>
</gene>
<dbReference type="InterPro" id="IPR011650">
    <property type="entry name" value="Peptidase_M20_dimer"/>
</dbReference>
<evidence type="ECO:0000256" key="1">
    <source>
        <dbReference type="ARBA" id="ARBA00022801"/>
    </source>
</evidence>
<dbReference type="InterPro" id="IPR027417">
    <property type="entry name" value="P-loop_NTPase"/>
</dbReference>
<evidence type="ECO:0000313" key="4">
    <source>
        <dbReference type="EMBL" id="RWR31020.1"/>
    </source>
</evidence>
<dbReference type="FunFam" id="3.30.70.360:FF:000001">
    <property type="entry name" value="N-acetyldiaminopimelate deacetylase"/>
    <property type="match status" value="1"/>
</dbReference>
<keyword evidence="1 4" id="KW-0378">Hydrolase</keyword>
<evidence type="ECO:0000256" key="2">
    <source>
        <dbReference type="SAM" id="MobiDB-lite"/>
    </source>
</evidence>
<dbReference type="Proteomes" id="UP000284451">
    <property type="component" value="Unassembled WGS sequence"/>
</dbReference>
<dbReference type="SUPFAM" id="SSF52540">
    <property type="entry name" value="P-loop containing nucleoside triphosphate hydrolases"/>
    <property type="match status" value="1"/>
</dbReference>
<dbReference type="PANTHER" id="PTHR11014">
    <property type="entry name" value="PEPTIDASE M20 FAMILY MEMBER"/>
    <property type="match status" value="1"/>
</dbReference>
<dbReference type="Pfam" id="PF01546">
    <property type="entry name" value="Peptidase_M20"/>
    <property type="match status" value="1"/>
</dbReference>
<name>A0A443KE06_9RHOB</name>
<dbReference type="EMBL" id="SAUY01000013">
    <property type="protein sequence ID" value="RWR31020.1"/>
    <property type="molecule type" value="Genomic_DNA"/>
</dbReference>
<dbReference type="CDD" id="cd05666">
    <property type="entry name" value="M20_Acy1-like"/>
    <property type="match status" value="1"/>
</dbReference>
<dbReference type="NCBIfam" id="TIGR01891">
    <property type="entry name" value="amidohydrolases"/>
    <property type="match status" value="1"/>
</dbReference>
<dbReference type="Gene3D" id="3.30.70.360">
    <property type="match status" value="1"/>
</dbReference>
<dbReference type="Gene3D" id="3.40.50.300">
    <property type="entry name" value="P-loop containing nucleotide triphosphate hydrolases"/>
    <property type="match status" value="1"/>
</dbReference>
<dbReference type="SUPFAM" id="SSF55031">
    <property type="entry name" value="Bacterial exopeptidase dimerisation domain"/>
    <property type="match status" value="1"/>
</dbReference>
<feature type="domain" description="Peptidase M20 dimerisation" evidence="3">
    <location>
        <begin position="318"/>
        <end position="410"/>
    </location>
</feature>
<dbReference type="GO" id="GO:0050118">
    <property type="term" value="F:N-acetyldiaminopimelate deacetylase activity"/>
    <property type="evidence" value="ECO:0007669"/>
    <property type="project" value="UniProtKB-ARBA"/>
</dbReference>
<evidence type="ECO:0000313" key="5">
    <source>
        <dbReference type="Proteomes" id="UP000284451"/>
    </source>
</evidence>
<dbReference type="AlphaFoldDB" id="A0A443KE06"/>
<comment type="caution">
    <text evidence="4">The sequence shown here is derived from an EMBL/GenBank/DDBJ whole genome shotgun (WGS) entry which is preliminary data.</text>
</comment>
<proteinExistence type="predicted"/>
<protein>
    <submittedName>
        <fullName evidence="4">Amidohydrolase</fullName>
    </submittedName>
</protein>
<sequence length="517" mass="55657">MAIARALAIRPQLMLFDEPTSALDPELVGEVLATMRDLARQGLTMIVVTHEIGFAKEAADRVIFMDGGHIVEQGPPGEIPVNPPHPRTQAFLARIIRRRAIQINGRGADPAAGSAGQAPGLKGSEMLNDNASARVSDFDAMKDDLVATRHYLHQHPELSHQEANTARYVAEKLESWGYDVTRNVGGHGVVARLTVGEGRKSVAIRADMDALPITEAIDRPYKSQTPGVMHACGHDGHTTMLLGAAQYLARTRRFNGTLTLIFQPAEESGTSSGAMAMIRDGLFERFPFDAIFGLHNHPGAPEGQILTRNGGIMAAADTATVTVKGKGGHASRPHLTVDPIMVACQIVVALQAVVSRSIDPTKAAVITVGTISGGTVSNVIPDTATFVMTVRSFEPEVRLRLEERILRVATDVAHAFEAEAVVEYEHGHPVVFNSTPENEFATAVARDLIGAENVKECPPIPGSEDFAHYLEHRPGAFLRLGNGVESAVLHNPKYDFADESLTVGAALWARLAESYLR</sequence>
<reference evidence="4 5" key="1">
    <citation type="submission" date="2019-01" db="EMBL/GenBank/DDBJ databases">
        <title>Sinorhodobacter populi sp. nov. isolated from the symptomatic bark tissue of Populus euramericana canker.</title>
        <authorList>
            <person name="Xu G."/>
        </authorList>
    </citation>
    <scope>NUCLEOTIDE SEQUENCE [LARGE SCALE GENOMIC DNA]</scope>
    <source>
        <strain evidence="4 5">07D10-4-3</strain>
    </source>
</reference>
<evidence type="ECO:0000259" key="3">
    <source>
        <dbReference type="Pfam" id="PF07687"/>
    </source>
</evidence>
<dbReference type="Pfam" id="PF07687">
    <property type="entry name" value="M20_dimer"/>
    <property type="match status" value="1"/>
</dbReference>